<evidence type="ECO:0000256" key="5">
    <source>
        <dbReference type="ARBA" id="ARBA00012964"/>
    </source>
</evidence>
<comment type="subunit">
    <text evidence="4">Homodimer.</text>
</comment>
<evidence type="ECO:0000313" key="9">
    <source>
        <dbReference type="EMBL" id="CAG23502.1"/>
    </source>
</evidence>
<dbReference type="SMART" id="SM00471">
    <property type="entry name" value="HDc"/>
    <property type="match status" value="1"/>
</dbReference>
<dbReference type="EMBL" id="CR378680">
    <property type="protein sequence ID" value="CAG23502.1"/>
    <property type="molecule type" value="Genomic_DNA"/>
</dbReference>
<dbReference type="InterPro" id="IPR003607">
    <property type="entry name" value="HD/PDEase_dom"/>
</dbReference>
<organism evidence="9 10">
    <name type="scientific">Photobacterium profundum (strain SS9)</name>
    <dbReference type="NCBI Taxonomy" id="298386"/>
    <lineage>
        <taxon>Bacteria</taxon>
        <taxon>Pseudomonadati</taxon>
        <taxon>Pseudomonadota</taxon>
        <taxon>Gammaproteobacteria</taxon>
        <taxon>Vibrionales</taxon>
        <taxon>Vibrionaceae</taxon>
        <taxon>Photobacterium</taxon>
    </lineage>
</organism>
<keyword evidence="7" id="KW-0378">Hydrolase</keyword>
<evidence type="ECO:0000256" key="7">
    <source>
        <dbReference type="ARBA" id="ARBA00022801"/>
    </source>
</evidence>
<keyword evidence="6" id="KW-0479">Metal-binding</keyword>
<dbReference type="Pfam" id="PF13023">
    <property type="entry name" value="HD_3"/>
    <property type="match status" value="1"/>
</dbReference>
<reference evidence="10" key="1">
    <citation type="journal article" date="2005" name="Science">
        <title>Life at depth: Photobacterium profundum genome sequence and expression analysis.</title>
        <authorList>
            <person name="Vezzi A."/>
            <person name="Campanaro S."/>
            <person name="D'Angelo M."/>
            <person name="Simonato F."/>
            <person name="Vitulo N."/>
            <person name="Lauro F.M."/>
            <person name="Cestaro A."/>
            <person name="Malacrida G."/>
            <person name="Simionati B."/>
            <person name="Cannata N."/>
            <person name="Romualdi C."/>
            <person name="Bartlett D.H."/>
            <person name="Valle G."/>
        </authorList>
    </citation>
    <scope>NUCLEOTIDE SEQUENCE [LARGE SCALE GENOMIC DNA]</scope>
    <source>
        <strain evidence="10">ATCC BAA-1253 / SS9</strain>
    </source>
</reference>
<dbReference type="GO" id="GO:0005737">
    <property type="term" value="C:cytoplasm"/>
    <property type="evidence" value="ECO:0007669"/>
    <property type="project" value="TreeGrafter"/>
</dbReference>
<gene>
    <name evidence="9" type="primary">F28B23.1</name>
    <name evidence="9" type="ordered locus">PBPRB1642</name>
</gene>
<dbReference type="EC" id="3.1.3.89" evidence="5"/>
<dbReference type="PANTHER" id="PTHR11845">
    <property type="entry name" value="5'-DEOXYNUCLEOTIDASE HDDC2"/>
    <property type="match status" value="1"/>
</dbReference>
<dbReference type="GO" id="GO:0046872">
    <property type="term" value="F:metal ion binding"/>
    <property type="evidence" value="ECO:0007669"/>
    <property type="project" value="UniProtKB-KW"/>
</dbReference>
<feature type="domain" description="HD/PDEase" evidence="8">
    <location>
        <begin position="31"/>
        <end position="148"/>
    </location>
</feature>
<evidence type="ECO:0000256" key="6">
    <source>
        <dbReference type="ARBA" id="ARBA00022723"/>
    </source>
</evidence>
<evidence type="ECO:0000256" key="2">
    <source>
        <dbReference type="ARBA" id="ARBA00001936"/>
    </source>
</evidence>
<proteinExistence type="predicted"/>
<dbReference type="AlphaFoldDB" id="Q6LGS8"/>
<dbReference type="SUPFAM" id="SSF109604">
    <property type="entry name" value="HD-domain/PDEase-like"/>
    <property type="match status" value="1"/>
</dbReference>
<comment type="cofactor">
    <cofactor evidence="2">
        <name>Mn(2+)</name>
        <dbReference type="ChEBI" id="CHEBI:29035"/>
    </cofactor>
</comment>
<dbReference type="KEGG" id="ppr:PBPRB1642"/>
<name>Q6LGS8_PHOPR</name>
<comment type="cofactor">
    <cofactor evidence="3">
        <name>Co(2+)</name>
        <dbReference type="ChEBI" id="CHEBI:48828"/>
    </cofactor>
</comment>
<dbReference type="GO" id="GO:0002953">
    <property type="term" value="F:5'-deoxynucleotidase activity"/>
    <property type="evidence" value="ECO:0007669"/>
    <property type="project" value="UniProtKB-EC"/>
</dbReference>
<dbReference type="PANTHER" id="PTHR11845:SF13">
    <property type="entry name" value="5'-DEOXYNUCLEOTIDASE HDDC2"/>
    <property type="match status" value="1"/>
</dbReference>
<dbReference type="STRING" id="298386.PBPRB1642"/>
<dbReference type="HOGENOM" id="CLU_039453_5_0_6"/>
<dbReference type="eggNOG" id="COG1896">
    <property type="taxonomic scope" value="Bacteria"/>
</dbReference>
<dbReference type="Proteomes" id="UP000000593">
    <property type="component" value="Chromosome 2"/>
</dbReference>
<evidence type="ECO:0000256" key="1">
    <source>
        <dbReference type="ARBA" id="ARBA00001638"/>
    </source>
</evidence>
<dbReference type="Gene3D" id="1.10.3210.10">
    <property type="entry name" value="Hypothetical protein af1432"/>
    <property type="match status" value="1"/>
</dbReference>
<keyword evidence="10" id="KW-1185">Reference proteome</keyword>
<dbReference type="InterPro" id="IPR039356">
    <property type="entry name" value="YfbR/HDDC2"/>
</dbReference>
<comment type="catalytic activity">
    <reaction evidence="1">
        <text>a 2'-deoxyribonucleoside 5'-phosphate + H2O = a 2'-deoxyribonucleoside + phosphate</text>
        <dbReference type="Rhea" id="RHEA:36167"/>
        <dbReference type="ChEBI" id="CHEBI:15377"/>
        <dbReference type="ChEBI" id="CHEBI:18274"/>
        <dbReference type="ChEBI" id="CHEBI:43474"/>
        <dbReference type="ChEBI" id="CHEBI:65317"/>
        <dbReference type="EC" id="3.1.3.89"/>
    </reaction>
</comment>
<dbReference type="InterPro" id="IPR006674">
    <property type="entry name" value="HD_domain"/>
</dbReference>
<evidence type="ECO:0000313" key="10">
    <source>
        <dbReference type="Proteomes" id="UP000000593"/>
    </source>
</evidence>
<evidence type="ECO:0000259" key="8">
    <source>
        <dbReference type="SMART" id="SM00471"/>
    </source>
</evidence>
<evidence type="ECO:0000256" key="4">
    <source>
        <dbReference type="ARBA" id="ARBA00011738"/>
    </source>
</evidence>
<evidence type="ECO:0000256" key="3">
    <source>
        <dbReference type="ARBA" id="ARBA00001941"/>
    </source>
</evidence>
<sequence>MIKQLPSILEFLRQAEQLKDTLRTTWTSSGRQESTAEHTWRLCLLAMLVSKHYPHLNSERILKLCIVHDIAEAISGDISAIEQHAGLDKSAIEMRDLKILIAPLTQDLQNEMLELWLEYDQALSEEAKLTKALDKLETILQHTQGKNPENFDYEFNLTYGNKQTEFDELTYTLRLLVDKDTAKLANNS</sequence>
<protein>
    <recommendedName>
        <fullName evidence="5">5'-deoxynucleotidase</fullName>
        <ecNumber evidence="5">3.1.3.89</ecNumber>
    </recommendedName>
</protein>
<dbReference type="RefSeq" id="WP_011221658.1">
    <property type="nucleotide sequence ID" value="NC_006371.1"/>
</dbReference>
<accession>Q6LGS8</accession>